<dbReference type="SUPFAM" id="SSF102405">
    <property type="entry name" value="MCP/YpsA-like"/>
    <property type="match status" value="1"/>
</dbReference>
<dbReference type="Gene3D" id="3.40.50.450">
    <property type="match status" value="1"/>
</dbReference>
<gene>
    <name evidence="4" type="ORF">D4A39_09080</name>
</gene>
<dbReference type="InterPro" id="IPR031100">
    <property type="entry name" value="LOG_fam"/>
</dbReference>
<dbReference type="GO" id="GO:0009691">
    <property type="term" value="P:cytokinin biosynthetic process"/>
    <property type="evidence" value="ECO:0007669"/>
    <property type="project" value="UniProtKB-UniRule"/>
</dbReference>
<dbReference type="EC" id="3.2.2.n1" evidence="3"/>
<reference evidence="4 5" key="1">
    <citation type="submission" date="2018-09" db="EMBL/GenBank/DDBJ databases">
        <title>Alcanivorax profundi sp. nov., isolated from 1000 m-depth seawater of the Mariana Trench.</title>
        <authorList>
            <person name="Liu J."/>
        </authorList>
    </citation>
    <scope>NUCLEOTIDE SEQUENCE [LARGE SCALE GENOMIC DNA]</scope>
    <source>
        <strain evidence="4 5">MTEO17</strain>
    </source>
</reference>
<keyword evidence="5" id="KW-1185">Reference proteome</keyword>
<name>A0A418Y022_9GAMM</name>
<organism evidence="4 5">
    <name type="scientific">Alcanivorax profundi</name>
    <dbReference type="NCBI Taxonomy" id="2338368"/>
    <lineage>
        <taxon>Bacteria</taxon>
        <taxon>Pseudomonadati</taxon>
        <taxon>Pseudomonadota</taxon>
        <taxon>Gammaproteobacteria</taxon>
        <taxon>Oceanospirillales</taxon>
        <taxon>Alcanivoracaceae</taxon>
        <taxon>Alcanivorax</taxon>
    </lineage>
</organism>
<dbReference type="AlphaFoldDB" id="A0A418Y022"/>
<proteinExistence type="inferred from homology"/>
<dbReference type="PANTHER" id="PTHR31223">
    <property type="entry name" value="LOG FAMILY PROTEIN YJL055W"/>
    <property type="match status" value="1"/>
</dbReference>
<keyword evidence="3" id="KW-0378">Hydrolase</keyword>
<dbReference type="Proteomes" id="UP000283734">
    <property type="component" value="Unassembled WGS sequence"/>
</dbReference>
<dbReference type="PANTHER" id="PTHR31223:SF70">
    <property type="entry name" value="LOG FAMILY PROTEIN YJL055W"/>
    <property type="match status" value="1"/>
</dbReference>
<dbReference type="EMBL" id="QYYA01000002">
    <property type="protein sequence ID" value="RJG18606.1"/>
    <property type="molecule type" value="Genomic_DNA"/>
</dbReference>
<dbReference type="NCBIfam" id="TIGR00730">
    <property type="entry name" value="Rossman fold protein, TIGR00730 family"/>
    <property type="match status" value="1"/>
</dbReference>
<dbReference type="OrthoDB" id="9801098at2"/>
<sequence length="194" mass="20878">MKKVCVYCASSDGNDPAFGIAAENLAAALVSRNLGLVYGGASVGIMGTLANAVMDRGGEVIGIIPQALLRREIGNHHLTELQIVDSMHERKAAMADQADAFIALPGGMGTLEELFEILTWAQLGFHHKPIGLLNVNGYYDHLAAFLGHSVDKGLLKPEHRNLLQVSASADDLLGRFADWKSPPLETWLETSHPL</sequence>
<dbReference type="InterPro" id="IPR005269">
    <property type="entry name" value="LOG"/>
</dbReference>
<dbReference type="GO" id="GO:0005829">
    <property type="term" value="C:cytosol"/>
    <property type="evidence" value="ECO:0007669"/>
    <property type="project" value="TreeGrafter"/>
</dbReference>
<evidence type="ECO:0000256" key="2">
    <source>
        <dbReference type="ARBA" id="ARBA00006763"/>
    </source>
</evidence>
<protein>
    <recommendedName>
        <fullName evidence="3">Cytokinin riboside 5'-monophosphate phosphoribohydrolase</fullName>
        <ecNumber evidence="3">3.2.2.n1</ecNumber>
    </recommendedName>
</protein>
<comment type="catalytic activity">
    <reaction evidence="1">
        <text>AMP + H2O = D-ribose 5-phosphate + adenine</text>
        <dbReference type="Rhea" id="RHEA:20129"/>
        <dbReference type="ChEBI" id="CHEBI:15377"/>
        <dbReference type="ChEBI" id="CHEBI:16708"/>
        <dbReference type="ChEBI" id="CHEBI:78346"/>
        <dbReference type="ChEBI" id="CHEBI:456215"/>
        <dbReference type="EC" id="3.2.2.4"/>
    </reaction>
</comment>
<accession>A0A418Y022</accession>
<comment type="similarity">
    <text evidence="2 3">Belongs to the LOG family.</text>
</comment>
<keyword evidence="3" id="KW-0203">Cytokinin biosynthesis</keyword>
<dbReference type="GO" id="GO:0008714">
    <property type="term" value="F:AMP nucleosidase activity"/>
    <property type="evidence" value="ECO:0007669"/>
    <property type="project" value="UniProtKB-EC"/>
</dbReference>
<evidence type="ECO:0000256" key="1">
    <source>
        <dbReference type="ARBA" id="ARBA00000274"/>
    </source>
</evidence>
<dbReference type="RefSeq" id="WP_022986038.1">
    <property type="nucleotide sequence ID" value="NZ_CAXGPP010000001.1"/>
</dbReference>
<comment type="caution">
    <text evidence="4">The sequence shown here is derived from an EMBL/GenBank/DDBJ whole genome shotgun (WGS) entry which is preliminary data.</text>
</comment>
<evidence type="ECO:0000256" key="3">
    <source>
        <dbReference type="RuleBase" id="RU363015"/>
    </source>
</evidence>
<dbReference type="Pfam" id="PF03641">
    <property type="entry name" value="Lysine_decarbox"/>
    <property type="match status" value="1"/>
</dbReference>
<evidence type="ECO:0000313" key="5">
    <source>
        <dbReference type="Proteomes" id="UP000283734"/>
    </source>
</evidence>
<evidence type="ECO:0000313" key="4">
    <source>
        <dbReference type="EMBL" id="RJG18606.1"/>
    </source>
</evidence>